<keyword evidence="3" id="KW-1185">Reference proteome</keyword>
<feature type="compositionally biased region" description="Low complexity" evidence="1">
    <location>
        <begin position="1"/>
        <end position="22"/>
    </location>
</feature>
<reference evidence="2" key="1">
    <citation type="journal article" date="2023" name="Access Microbiol">
        <title>De-novo genome assembly for Akanthomyces muscarius, a biocontrol agent of insect agricultural pests.</title>
        <authorList>
            <person name="Erdos Z."/>
            <person name="Studholme D.J."/>
            <person name="Raymond B."/>
            <person name="Sharma M."/>
        </authorList>
    </citation>
    <scope>NUCLEOTIDE SEQUENCE</scope>
    <source>
        <strain evidence="2">Ve6</strain>
    </source>
</reference>
<feature type="compositionally biased region" description="Basic and acidic residues" evidence="1">
    <location>
        <begin position="41"/>
        <end position="59"/>
    </location>
</feature>
<feature type="compositionally biased region" description="Polar residues" evidence="1">
    <location>
        <begin position="23"/>
        <end position="39"/>
    </location>
</feature>
<evidence type="ECO:0000313" key="3">
    <source>
        <dbReference type="Proteomes" id="UP001144673"/>
    </source>
</evidence>
<dbReference type="AlphaFoldDB" id="A0A9W8UMF2"/>
<dbReference type="EMBL" id="JAJHUN010000008">
    <property type="protein sequence ID" value="KAJ4153116.1"/>
    <property type="molecule type" value="Genomic_DNA"/>
</dbReference>
<feature type="region of interest" description="Disordered" evidence="1">
    <location>
        <begin position="1"/>
        <end position="100"/>
    </location>
</feature>
<comment type="caution">
    <text evidence="2">The sequence shown here is derived from an EMBL/GenBank/DDBJ whole genome shotgun (WGS) entry which is preliminary data.</text>
</comment>
<feature type="compositionally biased region" description="Low complexity" evidence="1">
    <location>
        <begin position="148"/>
        <end position="158"/>
    </location>
</feature>
<dbReference type="RefSeq" id="XP_056053774.1">
    <property type="nucleotide sequence ID" value="XM_056196647.1"/>
</dbReference>
<proteinExistence type="predicted"/>
<sequence length="166" mass="18840">MSSTPGSARPMRSPASAASSPSTLSKLRVSQQHSSSVTATMRDRQSRGKDPYTKGHGREDEDDDEDDDDDDVDLDDDEDEDGSRMRIGSVPKNESFEEREKRQFALAVLDSPEQLMMYAQSANDSIPGQRYRFMMALCGFADEEEQQRQQQQQQQQQQSARATRRR</sequence>
<evidence type="ECO:0000256" key="1">
    <source>
        <dbReference type="SAM" id="MobiDB-lite"/>
    </source>
</evidence>
<gene>
    <name evidence="2" type="ORF">LMH87_009621</name>
</gene>
<dbReference type="KEGG" id="amus:LMH87_009621"/>
<organism evidence="2 3">
    <name type="scientific">Akanthomyces muscarius</name>
    <name type="common">Entomopathogenic fungus</name>
    <name type="synonym">Lecanicillium muscarium</name>
    <dbReference type="NCBI Taxonomy" id="2231603"/>
    <lineage>
        <taxon>Eukaryota</taxon>
        <taxon>Fungi</taxon>
        <taxon>Dikarya</taxon>
        <taxon>Ascomycota</taxon>
        <taxon>Pezizomycotina</taxon>
        <taxon>Sordariomycetes</taxon>
        <taxon>Hypocreomycetidae</taxon>
        <taxon>Hypocreales</taxon>
        <taxon>Cordycipitaceae</taxon>
        <taxon>Akanthomyces</taxon>
    </lineage>
</organism>
<dbReference type="GeneID" id="80896780"/>
<protein>
    <submittedName>
        <fullName evidence="2">Uncharacterized protein</fullName>
    </submittedName>
</protein>
<feature type="compositionally biased region" description="Acidic residues" evidence="1">
    <location>
        <begin position="60"/>
        <end position="81"/>
    </location>
</feature>
<dbReference type="Proteomes" id="UP001144673">
    <property type="component" value="Chromosome 5"/>
</dbReference>
<evidence type="ECO:0000313" key="2">
    <source>
        <dbReference type="EMBL" id="KAJ4153116.1"/>
    </source>
</evidence>
<feature type="region of interest" description="Disordered" evidence="1">
    <location>
        <begin position="143"/>
        <end position="166"/>
    </location>
</feature>
<accession>A0A9W8UMF2</accession>
<name>A0A9W8UMF2_AKAMU</name>